<dbReference type="GO" id="GO:0016887">
    <property type="term" value="F:ATP hydrolysis activity"/>
    <property type="evidence" value="ECO:0007669"/>
    <property type="project" value="InterPro"/>
</dbReference>
<evidence type="ECO:0000256" key="1">
    <source>
        <dbReference type="ARBA" id="ARBA00004496"/>
    </source>
</evidence>
<evidence type="ECO:0000313" key="11">
    <source>
        <dbReference type="EMBL" id="EPE07814.1"/>
    </source>
</evidence>
<keyword evidence="12" id="KW-1185">Reference proteome</keyword>
<dbReference type="FunFam" id="3.30.230.80:FF:000001">
    <property type="entry name" value="Heat shock protein 90 alpha"/>
    <property type="match status" value="1"/>
</dbReference>
<protein>
    <submittedName>
        <fullName evidence="11">Heat shock protein 90</fullName>
    </submittedName>
</protein>
<dbReference type="GO" id="GO:0140662">
    <property type="term" value="F:ATP-dependent protein folding chaperone"/>
    <property type="evidence" value="ECO:0007669"/>
    <property type="project" value="InterPro"/>
</dbReference>
<evidence type="ECO:0000313" key="12">
    <source>
        <dbReference type="Proteomes" id="UP000016923"/>
    </source>
</evidence>
<accession>S3C2S0</accession>
<feature type="compositionally biased region" description="Acidic residues" evidence="8">
    <location>
        <begin position="635"/>
        <end position="650"/>
    </location>
</feature>
<dbReference type="PANTHER" id="PTHR11528">
    <property type="entry name" value="HEAT SHOCK PROTEIN 90 FAMILY MEMBER"/>
    <property type="match status" value="1"/>
</dbReference>
<dbReference type="SUPFAM" id="SSF110942">
    <property type="entry name" value="HSP90 C-terminal domain"/>
    <property type="match status" value="1"/>
</dbReference>
<dbReference type="OrthoDB" id="28737at2759"/>
<dbReference type="InterPro" id="IPR020568">
    <property type="entry name" value="Ribosomal_Su5_D2-typ_SF"/>
</dbReference>
<dbReference type="Gene3D" id="3.30.565.10">
    <property type="entry name" value="Histidine kinase-like ATPase, C-terminal domain"/>
    <property type="match status" value="1"/>
</dbReference>
<dbReference type="CDD" id="cd16927">
    <property type="entry name" value="HATPase_Hsp90-like"/>
    <property type="match status" value="1"/>
</dbReference>
<dbReference type="InterPro" id="IPR036890">
    <property type="entry name" value="HATPase_C_sf"/>
</dbReference>
<feature type="coiled-coil region" evidence="7">
    <location>
        <begin position="948"/>
        <end position="978"/>
    </location>
</feature>
<dbReference type="InterPro" id="IPR003594">
    <property type="entry name" value="HATPase_dom"/>
</dbReference>
<proteinExistence type="inferred from homology"/>
<dbReference type="FunFam" id="1.20.120.790:FF:000001">
    <property type="entry name" value="Heat shock protein 90 alpha"/>
    <property type="match status" value="1"/>
</dbReference>
<dbReference type="GO" id="GO:0010181">
    <property type="term" value="F:FMN binding"/>
    <property type="evidence" value="ECO:0007669"/>
    <property type="project" value="InterPro"/>
</dbReference>
<evidence type="ECO:0000256" key="4">
    <source>
        <dbReference type="ARBA" id="ARBA00022741"/>
    </source>
</evidence>
<comment type="subcellular location">
    <subcellularLocation>
        <location evidence="1">Cytoplasm</location>
    </subcellularLocation>
</comment>
<evidence type="ECO:0000256" key="5">
    <source>
        <dbReference type="ARBA" id="ARBA00022840"/>
    </source>
</evidence>
<dbReference type="HOGENOM" id="CLU_006684_5_1_1"/>
<dbReference type="GO" id="GO:0005737">
    <property type="term" value="C:cytoplasm"/>
    <property type="evidence" value="ECO:0007669"/>
    <property type="project" value="UniProtKB-SubCell"/>
</dbReference>
<dbReference type="PROSITE" id="PS00298">
    <property type="entry name" value="HSP90"/>
    <property type="match status" value="1"/>
</dbReference>
<keyword evidence="4" id="KW-0547">Nucleotide-binding</keyword>
<dbReference type="VEuPathDB" id="FungiDB:F503_00536"/>
<dbReference type="Pfam" id="PF01613">
    <property type="entry name" value="Flavin_Reduct"/>
    <property type="match status" value="1"/>
</dbReference>
<evidence type="ECO:0000256" key="6">
    <source>
        <dbReference type="ARBA" id="ARBA00023186"/>
    </source>
</evidence>
<gene>
    <name evidence="11" type="ORF">F503_00536</name>
</gene>
<dbReference type="SUPFAM" id="SSF55874">
    <property type="entry name" value="ATPase domain of HSP90 chaperone/DNA topoisomerase II/histidine kinase"/>
    <property type="match status" value="1"/>
</dbReference>
<dbReference type="SMART" id="SM00903">
    <property type="entry name" value="Flavin_Reduct"/>
    <property type="match status" value="1"/>
</dbReference>
<dbReference type="PRINTS" id="PR00775">
    <property type="entry name" value="HEATSHOCK90"/>
</dbReference>
<dbReference type="AlphaFoldDB" id="S3C2S0"/>
<feature type="region of interest" description="Disordered" evidence="8">
    <location>
        <begin position="45"/>
        <end position="69"/>
    </location>
</feature>
<comment type="similarity">
    <text evidence="2">Belongs to the heat shock protein 90 family.</text>
</comment>
<keyword evidence="5" id="KW-0067">ATP-binding</keyword>
<dbReference type="InterPro" id="IPR002563">
    <property type="entry name" value="Flavin_Rdtase-like_dom"/>
</dbReference>
<evidence type="ECO:0000259" key="9">
    <source>
        <dbReference type="SMART" id="SM00387"/>
    </source>
</evidence>
<keyword evidence="6" id="KW-0143">Chaperone</keyword>
<feature type="region of interest" description="Disordered" evidence="8">
    <location>
        <begin position="1099"/>
        <end position="1125"/>
    </location>
</feature>
<dbReference type="eggNOG" id="KOG0019">
    <property type="taxonomic scope" value="Eukaryota"/>
</dbReference>
<evidence type="ECO:0000256" key="2">
    <source>
        <dbReference type="ARBA" id="ARBA00008239"/>
    </source>
</evidence>
<dbReference type="Gene3D" id="3.30.230.80">
    <property type="match status" value="1"/>
</dbReference>
<dbReference type="InterPro" id="IPR020575">
    <property type="entry name" value="Hsp90_N"/>
</dbReference>
<dbReference type="GO" id="GO:0005524">
    <property type="term" value="F:ATP binding"/>
    <property type="evidence" value="ECO:0007669"/>
    <property type="project" value="UniProtKB-KW"/>
</dbReference>
<sequence>MRSRHILGCLAENIARTSFCRAGCAVRPRTRHGLRARLSIPLSPVNSGAPRRRSLATSAVARSDAEPSLPEHTRHVLRHLANSVVVCTAHARDAAETTEGADTGDAGVAAIVPVGLTMSSFTSLSLYPTPVVTFNIAVPSRTEAALAKTRHFMVHVLSGDAKGARVADVFRTGNAHPSSTLHELQQSQCNIVWPSSTPGTHKHSDQPFLQGPGVLYILRCRLLDEPLGGLVPVRDHIVVLGEVLEIIAGEAEATDSAGSPRFGLLYGDRSYRRPDGAVIPSGADQTPRNWHTGGLRVIYRTLHTVVVCRPAAFHAVLELARAAARGNSRRRPITLQQLPHWTPMEGANHLLLNFTRTPSPTLARPTIVPFRNSSRLNPVASPASFPPRFDLCQTFLYSTRPSLTLPTQHTLYSSQPAKMSGETFEFQAEISQLLSLIINTVYSNKEIFLRELVSNASDALDKIRYEALSDSSKLDSGKDLRIDIIPDKENKTLTIRDTGIGMTKADLVNNLGTIARSGTKQFMEALTAGADISMIGQFGVGFYSAYLVADQVKVISKNNDDEQYVWESSAGGTFTIKPDTEGEPLGRGTKIILHLKEEQLDYLNESKVKEVIKKHSEFISYPIYLHVKKETEKEVPDEDAEEETPAEDSDDKTPKIEEVDDEEDGKEKEDKKKKTKKVTETTIEEEELNKQKPIWTRNPQDINQEEYAAFYKSLTNDWEDHLAVKHFSVEGQLEFRAILFVPKRAPFDLFETKKTKNNIKLYVRRVFITDDATDLVPEWLSFIKGVVDSEDLPLNLSRETLQQNKIMKVIKKNIVKKSIELFNEISEDKEQFDKFYSAFGKNIKLGIHEDTQNRPALAKLLRFNSTKSGDEQTSLADYVTRMPEHQTNLYYITGESIKAVSRSPFLDSLKDKGFEVLFLVDPIDEYAMTQLKEFEGKKLVDITKDFELEETDEEKAAREAEEKEYEDLAKALKNILGDKVEKVVVSHKLIGAPCAIRTGQFGWSANMERIMKAQALRDTSMSSYMSSKKTFEISPRSSIVKTLKKKVEADGEDDKTVKSIVQLLFETSLLVSGFTIDEPASFAERIHKLVSLGLNIDEEPEVEEAAPADDVVAAETGDSAMEEVD</sequence>
<dbReference type="Gene3D" id="3.40.50.11260">
    <property type="match status" value="1"/>
</dbReference>
<keyword evidence="11" id="KW-0346">Stress response</keyword>
<name>S3C2S0_OPHP1</name>
<dbReference type="EMBL" id="KE148150">
    <property type="protein sequence ID" value="EPE07814.1"/>
    <property type="molecule type" value="Genomic_DNA"/>
</dbReference>
<dbReference type="InterPro" id="IPR019805">
    <property type="entry name" value="Heat_shock_protein_90_CS"/>
</dbReference>
<feature type="region of interest" description="Disordered" evidence="8">
    <location>
        <begin position="630"/>
        <end position="681"/>
    </location>
</feature>
<dbReference type="FunFam" id="3.40.50.11260:FF:000001">
    <property type="entry name" value="Heat shock protein 90 alpha"/>
    <property type="match status" value="1"/>
</dbReference>
<dbReference type="InterPro" id="IPR012349">
    <property type="entry name" value="Split_barrel_FMN-bd"/>
</dbReference>
<feature type="domain" description="Histidine kinase/HSP90-like ATPase" evidence="9">
    <location>
        <begin position="444"/>
        <end position="599"/>
    </location>
</feature>
<evidence type="ECO:0000256" key="7">
    <source>
        <dbReference type="SAM" id="Coils"/>
    </source>
</evidence>
<dbReference type="HAMAP" id="MF_00505">
    <property type="entry name" value="HSP90"/>
    <property type="match status" value="1"/>
</dbReference>
<dbReference type="SUPFAM" id="SSF54211">
    <property type="entry name" value="Ribosomal protein S5 domain 2-like"/>
    <property type="match status" value="1"/>
</dbReference>
<dbReference type="Pfam" id="PF00183">
    <property type="entry name" value="HSP90"/>
    <property type="match status" value="1"/>
</dbReference>
<evidence type="ECO:0000256" key="8">
    <source>
        <dbReference type="SAM" id="MobiDB-lite"/>
    </source>
</evidence>
<dbReference type="Pfam" id="PF02518">
    <property type="entry name" value="HATPase_c"/>
    <property type="match status" value="1"/>
</dbReference>
<evidence type="ECO:0000259" key="10">
    <source>
        <dbReference type="SMART" id="SM00903"/>
    </source>
</evidence>
<evidence type="ECO:0000256" key="3">
    <source>
        <dbReference type="ARBA" id="ARBA00022490"/>
    </source>
</evidence>
<feature type="domain" description="Flavin reductase like" evidence="10">
    <location>
        <begin position="77"/>
        <end position="273"/>
    </location>
</feature>
<dbReference type="OMA" id="CYMWESS"/>
<keyword evidence="3" id="KW-0963">Cytoplasm</keyword>
<dbReference type="Gene3D" id="1.20.120.790">
    <property type="entry name" value="Heat shock protein 90, C-terminal domain"/>
    <property type="match status" value="1"/>
</dbReference>
<dbReference type="Proteomes" id="UP000016923">
    <property type="component" value="Unassembled WGS sequence"/>
</dbReference>
<dbReference type="NCBIfam" id="NF003555">
    <property type="entry name" value="PRK05218.1"/>
    <property type="match status" value="1"/>
</dbReference>
<dbReference type="Gene3D" id="2.30.110.10">
    <property type="entry name" value="Electron Transport, Fmn-binding Protein, Chain A"/>
    <property type="match status" value="1"/>
</dbReference>
<dbReference type="STRING" id="1262450.S3C2S0"/>
<dbReference type="InterPro" id="IPR001404">
    <property type="entry name" value="Hsp90_fam"/>
</dbReference>
<dbReference type="SMART" id="SM00387">
    <property type="entry name" value="HATPase_c"/>
    <property type="match status" value="1"/>
</dbReference>
<dbReference type="FunFam" id="3.30.565.10:FF:000001">
    <property type="entry name" value="Heat shock protein HSP 90-alpha"/>
    <property type="match status" value="1"/>
</dbReference>
<dbReference type="InterPro" id="IPR037196">
    <property type="entry name" value="HSP90_C"/>
</dbReference>
<organism evidence="11 12">
    <name type="scientific">Ophiostoma piceae (strain UAMH 11346)</name>
    <name type="common">Sap stain fungus</name>
    <dbReference type="NCBI Taxonomy" id="1262450"/>
    <lineage>
        <taxon>Eukaryota</taxon>
        <taxon>Fungi</taxon>
        <taxon>Dikarya</taxon>
        <taxon>Ascomycota</taxon>
        <taxon>Pezizomycotina</taxon>
        <taxon>Sordariomycetes</taxon>
        <taxon>Sordariomycetidae</taxon>
        <taxon>Ophiostomatales</taxon>
        <taxon>Ophiostomataceae</taxon>
        <taxon>Ophiostoma</taxon>
    </lineage>
</organism>
<reference evidence="11 12" key="1">
    <citation type="journal article" date="2013" name="BMC Genomics">
        <title>The genome and transcriptome of the pine saprophyte Ophiostoma piceae, and a comparison with the bark beetle-associated pine pathogen Grosmannia clavigera.</title>
        <authorList>
            <person name="Haridas S."/>
            <person name="Wang Y."/>
            <person name="Lim L."/>
            <person name="Massoumi Alamouti S."/>
            <person name="Jackman S."/>
            <person name="Docking R."/>
            <person name="Robertson G."/>
            <person name="Birol I."/>
            <person name="Bohlmann J."/>
            <person name="Breuil C."/>
        </authorList>
    </citation>
    <scope>NUCLEOTIDE SEQUENCE [LARGE SCALE GENOMIC DNA]</scope>
    <source>
        <strain evidence="11 12">UAMH 11346</strain>
    </source>
</reference>
<dbReference type="SUPFAM" id="SSF50475">
    <property type="entry name" value="FMN-binding split barrel"/>
    <property type="match status" value="1"/>
</dbReference>
<dbReference type="GO" id="GO:0051082">
    <property type="term" value="F:unfolded protein binding"/>
    <property type="evidence" value="ECO:0007669"/>
    <property type="project" value="InterPro"/>
</dbReference>
<keyword evidence="7" id="KW-0175">Coiled coil</keyword>